<name>A0AAD3Y842_NEPGR</name>
<dbReference type="InterPro" id="IPR034092">
    <property type="entry name" value="PHO1_SPX"/>
</dbReference>
<sequence length="443" mass="50977">MVKFSKQFKAELVPEWKEAFVDYLQLKKDLKKIRLLNGLNPSNKKKQSPSSAAMRNIFSFGNYNRHHEAIQVHRRLASSASMGDIYETELLQQFKDIEAASEFFVRLDLQLNKVNQFYKVKEKEFLERGECLKKQMDILIELKAALTQQCDKGASSHDSKDDPSISCHILSEEEQNAGTEQTAEERGRQDMANDELEKDDMQCTDSTKSNEIVKSTRIKLGDSSSRSLSGLVFNCHGKNLGVNIPMKTPIRGFSAISFTIWEDLVHQSSKKCSLRGNDKFNVNKTTLHQAEKMINGAFIELYKGLGYLKTYRNLNMLAFSKILKKFEKVTNKQVLPIYLRVVESSYFNCSDKVIRLSDEIEEQFIKHFAKDDKKKAMRYLKPNRRNESHAASFFTGLFTGCFIVLLAGYIIMTHITSIYTKQIFNVFYMEIVYPVLRKATPSF</sequence>
<dbReference type="PANTHER" id="PTHR48477">
    <property type="entry name" value="PHOSPHATE TRANSPORTER PHO1"/>
    <property type="match status" value="1"/>
</dbReference>
<dbReference type="Pfam" id="PF03105">
    <property type="entry name" value="SPX"/>
    <property type="match status" value="1"/>
</dbReference>
<feature type="transmembrane region" description="Helical" evidence="2">
    <location>
        <begin position="390"/>
        <end position="412"/>
    </location>
</feature>
<feature type="domain" description="SPX" evidence="3">
    <location>
        <begin position="2"/>
        <end position="340"/>
    </location>
</feature>
<dbReference type="CDD" id="cd14476">
    <property type="entry name" value="SPX_PHO1_like"/>
    <property type="match status" value="1"/>
</dbReference>
<keyword evidence="2" id="KW-1133">Transmembrane helix</keyword>
<evidence type="ECO:0000256" key="2">
    <source>
        <dbReference type="SAM" id="Phobius"/>
    </source>
</evidence>
<keyword evidence="2" id="KW-0472">Membrane</keyword>
<proteinExistence type="predicted"/>
<keyword evidence="2" id="KW-0812">Transmembrane</keyword>
<dbReference type="PANTHER" id="PTHR48477:SF1">
    <property type="entry name" value="PHOSPHATE TRANSPORTER PHO1"/>
    <property type="match status" value="1"/>
</dbReference>
<dbReference type="InterPro" id="IPR052486">
    <property type="entry name" value="PHO1"/>
</dbReference>
<gene>
    <name evidence="4" type="ORF">Nepgr_033058</name>
</gene>
<feature type="region of interest" description="Disordered" evidence="1">
    <location>
        <begin position="170"/>
        <end position="207"/>
    </location>
</feature>
<dbReference type="EMBL" id="BSYO01000039">
    <property type="protein sequence ID" value="GMH31215.1"/>
    <property type="molecule type" value="Genomic_DNA"/>
</dbReference>
<dbReference type="InterPro" id="IPR004331">
    <property type="entry name" value="SPX_dom"/>
</dbReference>
<reference evidence="4" key="1">
    <citation type="submission" date="2023-05" db="EMBL/GenBank/DDBJ databases">
        <title>Nepenthes gracilis genome sequencing.</title>
        <authorList>
            <person name="Fukushima K."/>
        </authorList>
    </citation>
    <scope>NUCLEOTIDE SEQUENCE</scope>
    <source>
        <strain evidence="4">SING2019-196</strain>
    </source>
</reference>
<keyword evidence="5" id="KW-1185">Reference proteome</keyword>
<evidence type="ECO:0000313" key="4">
    <source>
        <dbReference type="EMBL" id="GMH31215.1"/>
    </source>
</evidence>
<accession>A0AAD3Y842</accession>
<comment type="caution">
    <text evidence="4">The sequence shown here is derived from an EMBL/GenBank/DDBJ whole genome shotgun (WGS) entry which is preliminary data.</text>
</comment>
<dbReference type="GO" id="GO:0016036">
    <property type="term" value="P:cellular response to phosphate starvation"/>
    <property type="evidence" value="ECO:0007669"/>
    <property type="project" value="InterPro"/>
</dbReference>
<organism evidence="4 5">
    <name type="scientific">Nepenthes gracilis</name>
    <name type="common">Slender pitcher plant</name>
    <dbReference type="NCBI Taxonomy" id="150966"/>
    <lineage>
        <taxon>Eukaryota</taxon>
        <taxon>Viridiplantae</taxon>
        <taxon>Streptophyta</taxon>
        <taxon>Embryophyta</taxon>
        <taxon>Tracheophyta</taxon>
        <taxon>Spermatophyta</taxon>
        <taxon>Magnoliopsida</taxon>
        <taxon>eudicotyledons</taxon>
        <taxon>Gunneridae</taxon>
        <taxon>Pentapetalae</taxon>
        <taxon>Caryophyllales</taxon>
        <taxon>Nepenthaceae</taxon>
        <taxon>Nepenthes</taxon>
    </lineage>
</organism>
<protein>
    <recommendedName>
        <fullName evidence="3">SPX domain-containing protein</fullName>
    </recommendedName>
</protein>
<dbReference type="PROSITE" id="PS51382">
    <property type="entry name" value="SPX"/>
    <property type="match status" value="1"/>
</dbReference>
<dbReference type="Proteomes" id="UP001279734">
    <property type="component" value="Unassembled WGS sequence"/>
</dbReference>
<evidence type="ECO:0000256" key="1">
    <source>
        <dbReference type="SAM" id="MobiDB-lite"/>
    </source>
</evidence>
<evidence type="ECO:0000259" key="3">
    <source>
        <dbReference type="PROSITE" id="PS51382"/>
    </source>
</evidence>
<dbReference type="AlphaFoldDB" id="A0AAD3Y842"/>
<evidence type="ECO:0000313" key="5">
    <source>
        <dbReference type="Proteomes" id="UP001279734"/>
    </source>
</evidence>